<keyword evidence="2" id="KW-1185">Reference proteome</keyword>
<sequence length="105" mass="12547">MSLSQTKEVTIHSVFAIYNYLFTHLEKCTAQLSRKRVGWKKVMLAALDSAKEKLSEYYAITDHVGALQNKLEFFSTSEWEPEWRVRYRKSLEEYIVPYEKRYLET</sequence>
<protein>
    <submittedName>
        <fullName evidence="1">Uncharacterized protein</fullName>
    </submittedName>
</protein>
<organism evidence="1 2">
    <name type="scientific">Talaromyces stipitatus (strain ATCC 10500 / CBS 375.48 / QM 6759 / NRRL 1006)</name>
    <name type="common">Penicillium stipitatum</name>
    <dbReference type="NCBI Taxonomy" id="441959"/>
    <lineage>
        <taxon>Eukaryota</taxon>
        <taxon>Fungi</taxon>
        <taxon>Dikarya</taxon>
        <taxon>Ascomycota</taxon>
        <taxon>Pezizomycotina</taxon>
        <taxon>Eurotiomycetes</taxon>
        <taxon>Eurotiomycetidae</taxon>
        <taxon>Eurotiales</taxon>
        <taxon>Trichocomaceae</taxon>
        <taxon>Talaromyces</taxon>
        <taxon>Talaromyces sect. Talaromyces</taxon>
    </lineage>
</organism>
<name>B8MGU3_TALSN</name>
<dbReference type="HOGENOM" id="CLU_2238413_0_0_1"/>
<accession>B8MGU3</accession>
<proteinExistence type="predicted"/>
<dbReference type="OrthoDB" id="4507940at2759"/>
<dbReference type="AlphaFoldDB" id="B8MGU3"/>
<dbReference type="EMBL" id="EQ962656">
    <property type="protein sequence ID" value="EED16324.1"/>
    <property type="molecule type" value="Genomic_DNA"/>
</dbReference>
<evidence type="ECO:0000313" key="1">
    <source>
        <dbReference type="EMBL" id="EED16324.1"/>
    </source>
</evidence>
<dbReference type="Proteomes" id="UP000001745">
    <property type="component" value="Unassembled WGS sequence"/>
</dbReference>
<dbReference type="RefSeq" id="XP_002483558.1">
    <property type="nucleotide sequence ID" value="XM_002483513.1"/>
</dbReference>
<dbReference type="VEuPathDB" id="FungiDB:TSTA_014200"/>
<evidence type="ECO:0000313" key="2">
    <source>
        <dbReference type="Proteomes" id="UP000001745"/>
    </source>
</evidence>
<dbReference type="InParanoid" id="B8MGU3"/>
<dbReference type="PhylomeDB" id="B8MGU3"/>
<dbReference type="GeneID" id="8107803"/>
<reference evidence="2" key="1">
    <citation type="journal article" date="2015" name="Genome Announc.">
        <title>Genome sequence of the AIDS-associated pathogen Penicillium marneffei (ATCC18224) and its near taxonomic relative Talaromyces stipitatus (ATCC10500).</title>
        <authorList>
            <person name="Nierman W.C."/>
            <person name="Fedorova-Abrams N.D."/>
            <person name="Andrianopoulos A."/>
        </authorList>
    </citation>
    <scope>NUCLEOTIDE SEQUENCE [LARGE SCALE GENOMIC DNA]</scope>
    <source>
        <strain evidence="2">ATCC 10500 / CBS 375.48 / QM 6759 / NRRL 1006</strain>
    </source>
</reference>
<gene>
    <name evidence="1" type="ORF">TSTA_014200</name>
</gene>